<accession>A0ACB5SYY7</accession>
<dbReference type="EMBL" id="BSXS01001768">
    <property type="protein sequence ID" value="GME77188.1"/>
    <property type="molecule type" value="Genomic_DNA"/>
</dbReference>
<organism evidence="1 2">
    <name type="scientific">Ambrosiozyma monospora</name>
    <name type="common">Yeast</name>
    <name type="synonym">Endomycopsis monosporus</name>
    <dbReference type="NCBI Taxonomy" id="43982"/>
    <lineage>
        <taxon>Eukaryota</taxon>
        <taxon>Fungi</taxon>
        <taxon>Dikarya</taxon>
        <taxon>Ascomycota</taxon>
        <taxon>Saccharomycotina</taxon>
        <taxon>Pichiomycetes</taxon>
        <taxon>Pichiales</taxon>
        <taxon>Pichiaceae</taxon>
        <taxon>Ambrosiozyma</taxon>
    </lineage>
</organism>
<gene>
    <name evidence="1" type="ORF">Amon02_000292700</name>
</gene>
<proteinExistence type="predicted"/>
<sequence length="123" mass="14180">MTFIDHSAIKRTTKDGGLESITLRSDLAARYILQNEALLELFNIIKTPDDPIYKTGITLKESFPEEKITDLNEYLTKWRDQLSEEVKQMESQQDGESLLQSAANKEVTEEIETLSQFYLLSIY</sequence>
<comment type="caution">
    <text evidence="1">The sequence shown here is derived from an EMBL/GenBank/DDBJ whole genome shotgun (WGS) entry which is preliminary data.</text>
</comment>
<reference evidence="1" key="1">
    <citation type="submission" date="2023-04" db="EMBL/GenBank/DDBJ databases">
        <title>Ambrosiozyma monospora NBRC 10751.</title>
        <authorList>
            <person name="Ichikawa N."/>
            <person name="Sato H."/>
            <person name="Tonouchi N."/>
        </authorList>
    </citation>
    <scope>NUCLEOTIDE SEQUENCE</scope>
    <source>
        <strain evidence="1">NBRC 10751</strain>
    </source>
</reference>
<dbReference type="Proteomes" id="UP001165064">
    <property type="component" value="Unassembled WGS sequence"/>
</dbReference>
<name>A0ACB5SYY7_AMBMO</name>
<keyword evidence="2" id="KW-1185">Reference proteome</keyword>
<protein>
    <submittedName>
        <fullName evidence="1">Unnamed protein product</fullName>
    </submittedName>
</protein>
<evidence type="ECO:0000313" key="1">
    <source>
        <dbReference type="EMBL" id="GME77188.1"/>
    </source>
</evidence>
<evidence type="ECO:0000313" key="2">
    <source>
        <dbReference type="Proteomes" id="UP001165064"/>
    </source>
</evidence>